<dbReference type="EMBL" id="VJZC01000028">
    <property type="protein sequence ID" value="MPY56928.1"/>
    <property type="molecule type" value="Genomic_DNA"/>
</dbReference>
<feature type="transmembrane region" description="Helical" evidence="7">
    <location>
        <begin position="262"/>
        <end position="284"/>
    </location>
</feature>
<keyword evidence="3" id="KW-1003">Cell membrane</keyword>
<feature type="transmembrane region" description="Helical" evidence="7">
    <location>
        <begin position="126"/>
        <end position="147"/>
    </location>
</feature>
<feature type="region of interest" description="Disordered" evidence="8">
    <location>
        <begin position="1"/>
        <end position="22"/>
    </location>
</feature>
<organism evidence="10 11">
    <name type="scientific">Streptomyces spongiae</name>
    <dbReference type="NCBI Taxonomy" id="565072"/>
    <lineage>
        <taxon>Bacteria</taxon>
        <taxon>Bacillati</taxon>
        <taxon>Actinomycetota</taxon>
        <taxon>Actinomycetes</taxon>
        <taxon>Kitasatosporales</taxon>
        <taxon>Streptomycetaceae</taxon>
        <taxon>Streptomyces</taxon>
    </lineage>
</organism>
<dbReference type="PROSITE" id="PS50928">
    <property type="entry name" value="ABC_TM1"/>
    <property type="match status" value="1"/>
</dbReference>
<comment type="similarity">
    <text evidence="7">Belongs to the binding-protein-dependent transport system permease family.</text>
</comment>
<evidence type="ECO:0000256" key="6">
    <source>
        <dbReference type="ARBA" id="ARBA00023136"/>
    </source>
</evidence>
<dbReference type="CDD" id="cd06261">
    <property type="entry name" value="TM_PBP2"/>
    <property type="match status" value="1"/>
</dbReference>
<protein>
    <submittedName>
        <fullName evidence="10">Carbohydrate ABC transporter permease</fullName>
    </submittedName>
</protein>
<evidence type="ECO:0000256" key="8">
    <source>
        <dbReference type="SAM" id="MobiDB-lite"/>
    </source>
</evidence>
<dbReference type="GO" id="GO:0055085">
    <property type="term" value="P:transmembrane transport"/>
    <property type="evidence" value="ECO:0007669"/>
    <property type="project" value="InterPro"/>
</dbReference>
<sequence>MDTSTGTSRAAVAGHDGRPPRRPKPSRILVVALLTIAALYFLLPVYWLVVASTKSSAGLFGSFGLWFSDSQWLHNLSQVFSYDDGVFWNWTWNSFLYAGIGGALATLLACAAGYALAVYRFRGREAVFKVVLAGVLLPSTALALPLYLLFSEVGLNNTYWAVLIPSMVSPFGVYLCRIYAEAAVPMEMLEAARVDGAGELRIFNTLVLRTMTPALVTVFLFQFVGIWNNYFLPLVMLSDDHKYPLTLGLTTWQSQADRHPELYQLTVGGAFLSILPLAAAMLVLQRFWRSGLTQGSVKG</sequence>
<evidence type="ECO:0000256" key="3">
    <source>
        <dbReference type="ARBA" id="ARBA00022475"/>
    </source>
</evidence>
<keyword evidence="5 7" id="KW-1133">Transmembrane helix</keyword>
<gene>
    <name evidence="10" type="ORF">FNH08_07020</name>
</gene>
<feature type="transmembrane region" description="Helical" evidence="7">
    <location>
        <begin position="159"/>
        <end position="180"/>
    </location>
</feature>
<feature type="transmembrane region" description="Helical" evidence="7">
    <location>
        <begin position="28"/>
        <end position="49"/>
    </location>
</feature>
<evidence type="ECO:0000256" key="4">
    <source>
        <dbReference type="ARBA" id="ARBA00022692"/>
    </source>
</evidence>
<dbReference type="Proteomes" id="UP000400924">
    <property type="component" value="Unassembled WGS sequence"/>
</dbReference>
<evidence type="ECO:0000256" key="1">
    <source>
        <dbReference type="ARBA" id="ARBA00004651"/>
    </source>
</evidence>
<evidence type="ECO:0000256" key="7">
    <source>
        <dbReference type="RuleBase" id="RU363032"/>
    </source>
</evidence>
<dbReference type="SUPFAM" id="SSF161098">
    <property type="entry name" value="MetI-like"/>
    <property type="match status" value="1"/>
</dbReference>
<feature type="transmembrane region" description="Helical" evidence="7">
    <location>
        <begin position="206"/>
        <end position="227"/>
    </location>
</feature>
<evidence type="ECO:0000256" key="5">
    <source>
        <dbReference type="ARBA" id="ARBA00022989"/>
    </source>
</evidence>
<accession>A0A5N8XDE0</accession>
<dbReference type="Gene3D" id="1.10.3720.10">
    <property type="entry name" value="MetI-like"/>
    <property type="match status" value="1"/>
</dbReference>
<reference evidence="10 11" key="1">
    <citation type="submission" date="2019-07" db="EMBL/GenBank/DDBJ databases">
        <title>New species of Amycolatopsis and Streptomyces.</title>
        <authorList>
            <person name="Duangmal K."/>
            <person name="Teo W.F.A."/>
            <person name="Lipun K."/>
        </authorList>
    </citation>
    <scope>NUCLEOTIDE SEQUENCE [LARGE SCALE GENOMIC DNA]</scope>
    <source>
        <strain evidence="10 11">NBRC 106415</strain>
    </source>
</reference>
<evidence type="ECO:0000313" key="10">
    <source>
        <dbReference type="EMBL" id="MPY56928.1"/>
    </source>
</evidence>
<keyword evidence="2 7" id="KW-0813">Transport</keyword>
<dbReference type="Pfam" id="PF00528">
    <property type="entry name" value="BPD_transp_1"/>
    <property type="match status" value="1"/>
</dbReference>
<dbReference type="InterPro" id="IPR035906">
    <property type="entry name" value="MetI-like_sf"/>
</dbReference>
<dbReference type="GO" id="GO:0005886">
    <property type="term" value="C:plasma membrane"/>
    <property type="evidence" value="ECO:0007669"/>
    <property type="project" value="UniProtKB-SubCell"/>
</dbReference>
<name>A0A5N8XDE0_9ACTN</name>
<evidence type="ECO:0000256" key="2">
    <source>
        <dbReference type="ARBA" id="ARBA00022448"/>
    </source>
</evidence>
<comment type="caution">
    <text evidence="10">The sequence shown here is derived from an EMBL/GenBank/DDBJ whole genome shotgun (WGS) entry which is preliminary data.</text>
</comment>
<keyword evidence="4 7" id="KW-0812">Transmembrane</keyword>
<comment type="subcellular location">
    <subcellularLocation>
        <location evidence="1 7">Cell membrane</location>
        <topology evidence="1 7">Multi-pass membrane protein</topology>
    </subcellularLocation>
</comment>
<keyword evidence="6 7" id="KW-0472">Membrane</keyword>
<keyword evidence="11" id="KW-1185">Reference proteome</keyword>
<dbReference type="InterPro" id="IPR000515">
    <property type="entry name" value="MetI-like"/>
</dbReference>
<dbReference type="PANTHER" id="PTHR43744">
    <property type="entry name" value="ABC TRANSPORTER PERMEASE PROTEIN MG189-RELATED-RELATED"/>
    <property type="match status" value="1"/>
</dbReference>
<feature type="transmembrane region" description="Helical" evidence="7">
    <location>
        <begin position="95"/>
        <end position="119"/>
    </location>
</feature>
<dbReference type="AlphaFoldDB" id="A0A5N8XDE0"/>
<evidence type="ECO:0000259" key="9">
    <source>
        <dbReference type="PROSITE" id="PS50928"/>
    </source>
</evidence>
<dbReference type="PANTHER" id="PTHR43744:SF12">
    <property type="entry name" value="ABC TRANSPORTER PERMEASE PROTEIN MG189-RELATED"/>
    <property type="match status" value="1"/>
</dbReference>
<proteinExistence type="inferred from homology"/>
<evidence type="ECO:0000313" key="11">
    <source>
        <dbReference type="Proteomes" id="UP000400924"/>
    </source>
</evidence>
<feature type="domain" description="ABC transmembrane type-1" evidence="9">
    <location>
        <begin position="91"/>
        <end position="284"/>
    </location>
</feature>